<sequence length="184" mass="19691">MLDAAVRLVLCALPLALSAGIPVVVEWEDSIDSQAENKQARDLSLSEVSSILFASPATPMGGGLVDHLEATSLTVGQILARLFRRIERPFSILRLPPTSIPSRPSSVNRRLGGHHEYCYSLPKTTRTVTSSAVETHQLASSACSPLRPSSAPGAVNQRRHRSAWAGLHGVYPAWGYSATVRVGG</sequence>
<reference evidence="3" key="1">
    <citation type="journal article" date="2011" name="Nat. Commun.">
        <title>Effector diversification within compartments of the Leptosphaeria maculans genome affected by Repeat-Induced Point mutations.</title>
        <authorList>
            <person name="Rouxel T."/>
            <person name="Grandaubert J."/>
            <person name="Hane J.K."/>
            <person name="Hoede C."/>
            <person name="van de Wouw A.P."/>
            <person name="Couloux A."/>
            <person name="Dominguez V."/>
            <person name="Anthouard V."/>
            <person name="Bally P."/>
            <person name="Bourras S."/>
            <person name="Cozijnsen A.J."/>
            <person name="Ciuffetti L.M."/>
            <person name="Degrave A."/>
            <person name="Dilmaghani A."/>
            <person name="Duret L."/>
            <person name="Fudal I."/>
            <person name="Goodwin S.B."/>
            <person name="Gout L."/>
            <person name="Glaser N."/>
            <person name="Linglin J."/>
            <person name="Kema G.H.J."/>
            <person name="Lapalu N."/>
            <person name="Lawrence C.B."/>
            <person name="May K."/>
            <person name="Meyer M."/>
            <person name="Ollivier B."/>
            <person name="Poulain J."/>
            <person name="Schoch C.L."/>
            <person name="Simon A."/>
            <person name="Spatafora J.W."/>
            <person name="Stachowiak A."/>
            <person name="Turgeon B.G."/>
            <person name="Tyler B.M."/>
            <person name="Vincent D."/>
            <person name="Weissenbach J."/>
            <person name="Amselem J."/>
            <person name="Quesneville H."/>
            <person name="Oliver R.P."/>
            <person name="Wincker P."/>
            <person name="Balesdent M.-H."/>
            <person name="Howlett B.J."/>
        </authorList>
    </citation>
    <scope>NUCLEOTIDE SEQUENCE [LARGE SCALE GENOMIC DNA]</scope>
    <source>
        <strain evidence="3">JN3 / isolate v23.1.3 / race Av1-4-5-6-7-8</strain>
    </source>
</reference>
<dbReference type="EMBL" id="FP929094">
    <property type="protein sequence ID" value="CBX92658.1"/>
    <property type="molecule type" value="Genomic_DNA"/>
</dbReference>
<accession>E4ZN55</accession>
<feature type="signal peptide" evidence="1">
    <location>
        <begin position="1"/>
        <end position="18"/>
    </location>
</feature>
<gene>
    <name evidence="2" type="ORF">LEMA_P053640.1</name>
</gene>
<evidence type="ECO:0000256" key="1">
    <source>
        <dbReference type="SAM" id="SignalP"/>
    </source>
</evidence>
<keyword evidence="3" id="KW-1185">Reference proteome</keyword>
<dbReference type="VEuPathDB" id="FungiDB:LEMA_P053640.1"/>
<proteinExistence type="predicted"/>
<dbReference type="AlphaFoldDB" id="E4ZN55"/>
<dbReference type="Proteomes" id="UP000002668">
    <property type="component" value="Genome"/>
</dbReference>
<feature type="chain" id="PRO_5003191992" evidence="1">
    <location>
        <begin position="19"/>
        <end position="184"/>
    </location>
</feature>
<evidence type="ECO:0000313" key="2">
    <source>
        <dbReference type="EMBL" id="CBX92658.1"/>
    </source>
</evidence>
<protein>
    <submittedName>
        <fullName evidence="2">Predicted protein</fullName>
    </submittedName>
</protein>
<keyword evidence="1" id="KW-0732">Signal</keyword>
<dbReference type="InParanoid" id="E4ZN55"/>
<dbReference type="HOGENOM" id="CLU_1468420_0_0_1"/>
<evidence type="ECO:0000313" key="3">
    <source>
        <dbReference type="Proteomes" id="UP000002668"/>
    </source>
</evidence>
<name>E4ZN55_LEPMJ</name>
<organism evidence="3">
    <name type="scientific">Leptosphaeria maculans (strain JN3 / isolate v23.1.3 / race Av1-4-5-6-7-8)</name>
    <name type="common">Blackleg fungus</name>
    <name type="synonym">Phoma lingam</name>
    <dbReference type="NCBI Taxonomy" id="985895"/>
    <lineage>
        <taxon>Eukaryota</taxon>
        <taxon>Fungi</taxon>
        <taxon>Dikarya</taxon>
        <taxon>Ascomycota</taxon>
        <taxon>Pezizomycotina</taxon>
        <taxon>Dothideomycetes</taxon>
        <taxon>Pleosporomycetidae</taxon>
        <taxon>Pleosporales</taxon>
        <taxon>Pleosporineae</taxon>
        <taxon>Leptosphaeriaceae</taxon>
        <taxon>Plenodomus</taxon>
        <taxon>Plenodomus lingam/Leptosphaeria maculans species complex</taxon>
    </lineage>
</organism>